<dbReference type="CDD" id="cd00167">
    <property type="entry name" value="SANT"/>
    <property type="match status" value="1"/>
</dbReference>
<feature type="compositionally biased region" description="Low complexity" evidence="7">
    <location>
        <begin position="83"/>
        <end position="100"/>
    </location>
</feature>
<dbReference type="GO" id="GO:0005634">
    <property type="term" value="C:nucleus"/>
    <property type="evidence" value="ECO:0007669"/>
    <property type="project" value="UniProtKB-SubCell"/>
</dbReference>
<reference evidence="10" key="1">
    <citation type="submission" date="2022-04" db="EMBL/GenBank/DDBJ databases">
        <title>Carnegiea gigantea Genome sequencing and assembly v2.</title>
        <authorList>
            <person name="Copetti D."/>
            <person name="Sanderson M.J."/>
            <person name="Burquez A."/>
            <person name="Wojciechowski M.F."/>
        </authorList>
    </citation>
    <scope>NUCLEOTIDE SEQUENCE</scope>
    <source>
        <strain evidence="10">SGP5-SGP5p</strain>
        <tissue evidence="10">Aerial part</tissue>
    </source>
</reference>
<evidence type="ECO:0000256" key="4">
    <source>
        <dbReference type="ARBA" id="ARBA00023125"/>
    </source>
</evidence>
<dbReference type="SUPFAM" id="SSF46689">
    <property type="entry name" value="Homeodomain-like"/>
    <property type="match status" value="1"/>
</dbReference>
<comment type="subcellular location">
    <subcellularLocation>
        <location evidence="1">Nucleus</location>
    </subcellularLocation>
</comment>
<feature type="domain" description="HTH myb-type" evidence="9">
    <location>
        <begin position="41"/>
        <end position="69"/>
    </location>
</feature>
<sequence>MDKLSPTWYQTGQLHRAGREDDYPPSSALRQQGYCTFGGCRWAAIASYLPQRTDNDIKNYWNTHLKKRLKKQEEGQDGQKCPSSQEGLSSNSSLSTSSSSNKGQWERRLQTDIQMAKQALCEALSIDKLTTQPGPTKHNYASCADNIARLLESWMVRNKPPSSSKFTFSQEHSTQNYHSNKDRLTFGFGSWSGSGSGSGSALSSTNDATTPVPGFDSIFSFNANSNSNSEPVSVEESKPRLAVAEQAAPLSLLEKWLFEEGVISHESQEHGGLLDISMDDDIAPQLF</sequence>
<evidence type="ECO:0000313" key="10">
    <source>
        <dbReference type="EMBL" id="KAJ8430075.1"/>
    </source>
</evidence>
<keyword evidence="3" id="KW-0805">Transcription regulation</keyword>
<keyword evidence="11" id="KW-1185">Reference proteome</keyword>
<evidence type="ECO:0000256" key="6">
    <source>
        <dbReference type="ARBA" id="ARBA00023242"/>
    </source>
</evidence>
<dbReference type="InterPro" id="IPR009057">
    <property type="entry name" value="Homeodomain-like_sf"/>
</dbReference>
<protein>
    <submittedName>
        <fullName evidence="10">Uncharacterized protein</fullName>
    </submittedName>
</protein>
<name>A0A9Q1JSF6_9CARY</name>
<evidence type="ECO:0000256" key="3">
    <source>
        <dbReference type="ARBA" id="ARBA00023015"/>
    </source>
</evidence>
<dbReference type="EMBL" id="JAKOGI010000826">
    <property type="protein sequence ID" value="KAJ8430075.1"/>
    <property type="molecule type" value="Genomic_DNA"/>
</dbReference>
<comment type="caution">
    <text evidence="10">The sequence shown here is derived from an EMBL/GenBank/DDBJ whole genome shotgun (WGS) entry which is preliminary data.</text>
</comment>
<keyword evidence="4" id="KW-0238">DNA-binding</keyword>
<evidence type="ECO:0000259" key="9">
    <source>
        <dbReference type="PROSITE" id="PS51294"/>
    </source>
</evidence>
<gene>
    <name evidence="10" type="ORF">Cgig2_008522</name>
</gene>
<keyword evidence="2" id="KW-0677">Repeat</keyword>
<dbReference type="PANTHER" id="PTHR47997">
    <property type="entry name" value="MYB DOMAIN PROTEIN 55"/>
    <property type="match status" value="1"/>
</dbReference>
<dbReference type="InterPro" id="IPR001005">
    <property type="entry name" value="SANT/Myb"/>
</dbReference>
<proteinExistence type="predicted"/>
<dbReference type="Proteomes" id="UP001153076">
    <property type="component" value="Unassembled WGS sequence"/>
</dbReference>
<evidence type="ECO:0000256" key="5">
    <source>
        <dbReference type="ARBA" id="ARBA00023163"/>
    </source>
</evidence>
<dbReference type="PROSITE" id="PS50090">
    <property type="entry name" value="MYB_LIKE"/>
    <property type="match status" value="1"/>
</dbReference>
<dbReference type="InterPro" id="IPR051953">
    <property type="entry name" value="Plant_SW-associated_TFs"/>
</dbReference>
<feature type="region of interest" description="Disordered" evidence="7">
    <location>
        <begin position="69"/>
        <end position="106"/>
    </location>
</feature>
<evidence type="ECO:0000256" key="2">
    <source>
        <dbReference type="ARBA" id="ARBA00022737"/>
    </source>
</evidence>
<feature type="region of interest" description="Disordered" evidence="7">
    <location>
        <begin position="1"/>
        <end position="25"/>
    </location>
</feature>
<dbReference type="InterPro" id="IPR017930">
    <property type="entry name" value="Myb_dom"/>
</dbReference>
<dbReference type="AlphaFoldDB" id="A0A9Q1JSF6"/>
<feature type="domain" description="Myb-like" evidence="8">
    <location>
        <begin position="19"/>
        <end position="65"/>
    </location>
</feature>
<dbReference type="Pfam" id="PF00249">
    <property type="entry name" value="Myb_DNA-binding"/>
    <property type="match status" value="1"/>
</dbReference>
<dbReference type="PANTHER" id="PTHR47997:SF28">
    <property type="entry name" value="TRANSCRIPTION FACTOR MYB15-LIKE"/>
    <property type="match status" value="1"/>
</dbReference>
<dbReference type="OrthoDB" id="2143914at2759"/>
<evidence type="ECO:0000256" key="7">
    <source>
        <dbReference type="SAM" id="MobiDB-lite"/>
    </source>
</evidence>
<keyword evidence="5" id="KW-0804">Transcription</keyword>
<dbReference type="Gene3D" id="1.10.10.60">
    <property type="entry name" value="Homeodomain-like"/>
    <property type="match status" value="1"/>
</dbReference>
<keyword evidence="6" id="KW-0539">Nucleus</keyword>
<dbReference type="GO" id="GO:0003677">
    <property type="term" value="F:DNA binding"/>
    <property type="evidence" value="ECO:0007669"/>
    <property type="project" value="UniProtKB-KW"/>
</dbReference>
<evidence type="ECO:0000256" key="1">
    <source>
        <dbReference type="ARBA" id="ARBA00004123"/>
    </source>
</evidence>
<organism evidence="10 11">
    <name type="scientific">Carnegiea gigantea</name>
    <dbReference type="NCBI Taxonomy" id="171969"/>
    <lineage>
        <taxon>Eukaryota</taxon>
        <taxon>Viridiplantae</taxon>
        <taxon>Streptophyta</taxon>
        <taxon>Embryophyta</taxon>
        <taxon>Tracheophyta</taxon>
        <taxon>Spermatophyta</taxon>
        <taxon>Magnoliopsida</taxon>
        <taxon>eudicotyledons</taxon>
        <taxon>Gunneridae</taxon>
        <taxon>Pentapetalae</taxon>
        <taxon>Caryophyllales</taxon>
        <taxon>Cactineae</taxon>
        <taxon>Cactaceae</taxon>
        <taxon>Cactoideae</taxon>
        <taxon>Echinocereeae</taxon>
        <taxon>Carnegiea</taxon>
    </lineage>
</organism>
<evidence type="ECO:0000313" key="11">
    <source>
        <dbReference type="Proteomes" id="UP001153076"/>
    </source>
</evidence>
<dbReference type="PROSITE" id="PS51294">
    <property type="entry name" value="HTH_MYB"/>
    <property type="match status" value="1"/>
</dbReference>
<evidence type="ECO:0000259" key="8">
    <source>
        <dbReference type="PROSITE" id="PS50090"/>
    </source>
</evidence>
<accession>A0A9Q1JSF6</accession>